<dbReference type="CDD" id="cd06261">
    <property type="entry name" value="TM_PBP2"/>
    <property type="match status" value="1"/>
</dbReference>
<keyword evidence="4 7" id="KW-0812">Transmembrane</keyword>
<comment type="caution">
    <text evidence="9">The sequence shown here is derived from an EMBL/GenBank/DDBJ whole genome shotgun (WGS) entry which is preliminary data.</text>
</comment>
<dbReference type="SUPFAM" id="SSF161098">
    <property type="entry name" value="MetI-like"/>
    <property type="match status" value="1"/>
</dbReference>
<evidence type="ECO:0000313" key="10">
    <source>
        <dbReference type="Proteomes" id="UP000632659"/>
    </source>
</evidence>
<dbReference type="PANTHER" id="PTHR43744:SF12">
    <property type="entry name" value="ABC TRANSPORTER PERMEASE PROTEIN MG189-RELATED"/>
    <property type="match status" value="1"/>
</dbReference>
<name>A0A8J6TVC1_9FIRM</name>
<keyword evidence="3" id="KW-1003">Cell membrane</keyword>
<protein>
    <submittedName>
        <fullName evidence="9">Carbohydrate ABC transporter permease</fullName>
    </submittedName>
</protein>
<dbReference type="AlphaFoldDB" id="A0A8J6TVC1"/>
<feature type="transmembrane region" description="Helical" evidence="7">
    <location>
        <begin position="12"/>
        <end position="35"/>
    </location>
</feature>
<dbReference type="Proteomes" id="UP000632659">
    <property type="component" value="Unassembled WGS sequence"/>
</dbReference>
<comment type="subcellular location">
    <subcellularLocation>
        <location evidence="1 7">Cell membrane</location>
        <topology evidence="1 7">Multi-pass membrane protein</topology>
    </subcellularLocation>
</comment>
<evidence type="ECO:0000256" key="1">
    <source>
        <dbReference type="ARBA" id="ARBA00004651"/>
    </source>
</evidence>
<proteinExistence type="inferred from homology"/>
<dbReference type="Pfam" id="PF00528">
    <property type="entry name" value="BPD_transp_1"/>
    <property type="match status" value="1"/>
</dbReference>
<evidence type="ECO:0000256" key="5">
    <source>
        <dbReference type="ARBA" id="ARBA00022989"/>
    </source>
</evidence>
<evidence type="ECO:0000256" key="6">
    <source>
        <dbReference type="ARBA" id="ARBA00023136"/>
    </source>
</evidence>
<dbReference type="PROSITE" id="PS50928">
    <property type="entry name" value="ABC_TM1"/>
    <property type="match status" value="1"/>
</dbReference>
<reference evidence="9" key="1">
    <citation type="submission" date="2020-08" db="EMBL/GenBank/DDBJ databases">
        <title>Genome public.</title>
        <authorList>
            <person name="Liu C."/>
            <person name="Sun Q."/>
        </authorList>
    </citation>
    <scope>NUCLEOTIDE SEQUENCE</scope>
    <source>
        <strain evidence="9">NSJ-15</strain>
    </source>
</reference>
<keyword evidence="6 7" id="KW-0472">Membrane</keyword>
<organism evidence="9 10">
    <name type="scientific">Massiliimalia timonensis</name>
    <dbReference type="NCBI Taxonomy" id="1987501"/>
    <lineage>
        <taxon>Bacteria</taxon>
        <taxon>Bacillati</taxon>
        <taxon>Bacillota</taxon>
        <taxon>Clostridia</taxon>
        <taxon>Eubacteriales</taxon>
        <taxon>Oscillospiraceae</taxon>
        <taxon>Massiliimalia</taxon>
    </lineage>
</organism>
<feature type="domain" description="ABC transmembrane type-1" evidence="8">
    <location>
        <begin position="73"/>
        <end position="264"/>
    </location>
</feature>
<evidence type="ECO:0000256" key="7">
    <source>
        <dbReference type="RuleBase" id="RU363032"/>
    </source>
</evidence>
<keyword evidence="2 7" id="KW-0813">Transport</keyword>
<dbReference type="GO" id="GO:0055085">
    <property type="term" value="P:transmembrane transport"/>
    <property type="evidence" value="ECO:0007669"/>
    <property type="project" value="InterPro"/>
</dbReference>
<evidence type="ECO:0000256" key="2">
    <source>
        <dbReference type="ARBA" id="ARBA00022448"/>
    </source>
</evidence>
<keyword evidence="5 7" id="KW-1133">Transmembrane helix</keyword>
<comment type="similarity">
    <text evidence="7">Belongs to the binding-protein-dependent transport system permease family.</text>
</comment>
<dbReference type="InterPro" id="IPR035906">
    <property type="entry name" value="MetI-like_sf"/>
</dbReference>
<evidence type="ECO:0000256" key="4">
    <source>
        <dbReference type="ARBA" id="ARBA00022692"/>
    </source>
</evidence>
<feature type="transmembrane region" description="Helical" evidence="7">
    <location>
        <begin position="108"/>
        <end position="130"/>
    </location>
</feature>
<feature type="transmembrane region" description="Helical" evidence="7">
    <location>
        <begin position="185"/>
        <end position="208"/>
    </location>
</feature>
<accession>A0A8J6TVC1</accession>
<feature type="transmembrane region" description="Helical" evidence="7">
    <location>
        <begin position="246"/>
        <end position="264"/>
    </location>
</feature>
<sequence length="279" mass="31051">MSTVKKRGPLLTAVVHAILIFLAAFQLFPLVVLFINTLRTDAEIKQTPLGFPEHASFINYAETWMKGSYAVAFRNSIFIGVCVIAIVIVGAGLAAYGVARLKIPGRNFFIGYFMMGMSFPAFMFIVPLYYNFSEMGLVNTHASVIIIYAASYIPFSMLLIRTFLVGIPRELEEAGKIDGCSEFGVFLHVTMPLSLPILATVALIVFVWCWNEFLWANTFLTVDDIRTVSTRFYKFVGEWSRDLAKIYTAGMIALGPIIILYLCLQKSFIEGLTQGGVKG</sequence>
<dbReference type="RefSeq" id="WP_187536585.1">
    <property type="nucleotide sequence ID" value="NZ_JACRTL010000005.1"/>
</dbReference>
<gene>
    <name evidence="9" type="ORF">H8702_09255</name>
</gene>
<dbReference type="InterPro" id="IPR000515">
    <property type="entry name" value="MetI-like"/>
</dbReference>
<feature type="transmembrane region" description="Helical" evidence="7">
    <location>
        <begin position="77"/>
        <end position="96"/>
    </location>
</feature>
<evidence type="ECO:0000256" key="3">
    <source>
        <dbReference type="ARBA" id="ARBA00022475"/>
    </source>
</evidence>
<dbReference type="GO" id="GO:0005886">
    <property type="term" value="C:plasma membrane"/>
    <property type="evidence" value="ECO:0007669"/>
    <property type="project" value="UniProtKB-SubCell"/>
</dbReference>
<evidence type="ECO:0000313" key="9">
    <source>
        <dbReference type="EMBL" id="MBC8611293.1"/>
    </source>
</evidence>
<dbReference type="EMBL" id="JACRTL010000005">
    <property type="protein sequence ID" value="MBC8611293.1"/>
    <property type="molecule type" value="Genomic_DNA"/>
</dbReference>
<feature type="transmembrane region" description="Helical" evidence="7">
    <location>
        <begin position="142"/>
        <end position="164"/>
    </location>
</feature>
<evidence type="ECO:0000259" key="8">
    <source>
        <dbReference type="PROSITE" id="PS50928"/>
    </source>
</evidence>
<dbReference type="PANTHER" id="PTHR43744">
    <property type="entry name" value="ABC TRANSPORTER PERMEASE PROTEIN MG189-RELATED-RELATED"/>
    <property type="match status" value="1"/>
</dbReference>
<keyword evidence="10" id="KW-1185">Reference proteome</keyword>
<dbReference type="Gene3D" id="1.10.3720.10">
    <property type="entry name" value="MetI-like"/>
    <property type="match status" value="1"/>
</dbReference>